<reference evidence="2 3" key="2">
    <citation type="journal article" date="2018" name="Plant J.">
        <title>The Physcomitrella patens chromosome-scale assembly reveals moss genome structure and evolution.</title>
        <authorList>
            <person name="Lang D."/>
            <person name="Ullrich K.K."/>
            <person name="Murat F."/>
            <person name="Fuchs J."/>
            <person name="Jenkins J."/>
            <person name="Haas F.B."/>
            <person name="Piednoel M."/>
            <person name="Gundlach H."/>
            <person name="Van Bel M."/>
            <person name="Meyberg R."/>
            <person name="Vives C."/>
            <person name="Morata J."/>
            <person name="Symeonidi A."/>
            <person name="Hiss M."/>
            <person name="Muchero W."/>
            <person name="Kamisugi Y."/>
            <person name="Saleh O."/>
            <person name="Blanc G."/>
            <person name="Decker E.L."/>
            <person name="van Gessel N."/>
            <person name="Grimwood J."/>
            <person name="Hayes R.D."/>
            <person name="Graham S.W."/>
            <person name="Gunter L.E."/>
            <person name="McDaniel S.F."/>
            <person name="Hoernstein S.N.W."/>
            <person name="Larsson A."/>
            <person name="Li F.W."/>
            <person name="Perroud P.F."/>
            <person name="Phillips J."/>
            <person name="Ranjan P."/>
            <person name="Rokshar D.S."/>
            <person name="Rothfels C.J."/>
            <person name="Schneider L."/>
            <person name="Shu S."/>
            <person name="Stevenson D.W."/>
            <person name="Thummler F."/>
            <person name="Tillich M."/>
            <person name="Villarreal Aguilar J.C."/>
            <person name="Widiez T."/>
            <person name="Wong G.K."/>
            <person name="Wymore A."/>
            <person name="Zhang Y."/>
            <person name="Zimmer A.D."/>
            <person name="Quatrano R.S."/>
            <person name="Mayer K.F.X."/>
            <person name="Goodstein D."/>
            <person name="Casacuberta J.M."/>
            <person name="Vandepoele K."/>
            <person name="Reski R."/>
            <person name="Cuming A.C."/>
            <person name="Tuskan G.A."/>
            <person name="Maumus F."/>
            <person name="Salse J."/>
            <person name="Schmutz J."/>
            <person name="Rensing S.A."/>
        </authorList>
    </citation>
    <scope>NUCLEOTIDE SEQUENCE [LARGE SCALE GENOMIC DNA]</scope>
    <source>
        <strain evidence="2 3">cv. Gransden 2004</strain>
    </source>
</reference>
<evidence type="ECO:0000313" key="2">
    <source>
        <dbReference type="EnsemblPlants" id="PAC:32966667.CDS.1"/>
    </source>
</evidence>
<reference evidence="2 3" key="1">
    <citation type="journal article" date="2008" name="Science">
        <title>The Physcomitrella genome reveals evolutionary insights into the conquest of land by plants.</title>
        <authorList>
            <person name="Rensing S."/>
            <person name="Lang D."/>
            <person name="Zimmer A."/>
            <person name="Terry A."/>
            <person name="Salamov A."/>
            <person name="Shapiro H."/>
            <person name="Nishiyama T."/>
            <person name="Perroud P.-F."/>
            <person name="Lindquist E."/>
            <person name="Kamisugi Y."/>
            <person name="Tanahashi T."/>
            <person name="Sakakibara K."/>
            <person name="Fujita T."/>
            <person name="Oishi K."/>
            <person name="Shin-I T."/>
            <person name="Kuroki Y."/>
            <person name="Toyoda A."/>
            <person name="Suzuki Y."/>
            <person name="Hashimoto A."/>
            <person name="Yamaguchi K."/>
            <person name="Sugano A."/>
            <person name="Kohara Y."/>
            <person name="Fujiyama A."/>
            <person name="Anterola A."/>
            <person name="Aoki S."/>
            <person name="Ashton N."/>
            <person name="Barbazuk W.B."/>
            <person name="Barker E."/>
            <person name="Bennetzen J."/>
            <person name="Bezanilla M."/>
            <person name="Blankenship R."/>
            <person name="Cho S.H."/>
            <person name="Dutcher S."/>
            <person name="Estelle M."/>
            <person name="Fawcett J.A."/>
            <person name="Gundlach H."/>
            <person name="Hanada K."/>
            <person name="Heyl A."/>
            <person name="Hicks K.A."/>
            <person name="Hugh J."/>
            <person name="Lohr M."/>
            <person name="Mayer K."/>
            <person name="Melkozernov A."/>
            <person name="Murata T."/>
            <person name="Nelson D."/>
            <person name="Pils B."/>
            <person name="Prigge M."/>
            <person name="Reiss B."/>
            <person name="Renner T."/>
            <person name="Rombauts S."/>
            <person name="Rushton P."/>
            <person name="Sanderfoot A."/>
            <person name="Schween G."/>
            <person name="Shiu S.-H."/>
            <person name="Stueber K."/>
            <person name="Theodoulou F.L."/>
            <person name="Tu H."/>
            <person name="Van de Peer Y."/>
            <person name="Verrier P.J."/>
            <person name="Waters E."/>
            <person name="Wood A."/>
            <person name="Yang L."/>
            <person name="Cove D."/>
            <person name="Cuming A."/>
            <person name="Hasebe M."/>
            <person name="Lucas S."/>
            <person name="Mishler D.B."/>
            <person name="Reski R."/>
            <person name="Grigoriev I."/>
            <person name="Quatrano R.S."/>
            <person name="Boore J.L."/>
        </authorList>
    </citation>
    <scope>NUCLEOTIDE SEQUENCE [LARGE SCALE GENOMIC DNA]</scope>
    <source>
        <strain evidence="2 3">cv. Gransden 2004</strain>
    </source>
</reference>
<feature type="compositionally biased region" description="Basic and acidic residues" evidence="1">
    <location>
        <begin position="89"/>
        <end position="98"/>
    </location>
</feature>
<dbReference type="RefSeq" id="XP_073391505.1">
    <property type="nucleotide sequence ID" value="XM_073535404.1"/>
</dbReference>
<sequence>MLFDNVIGGRLKLKGKALDVKAGGIKKKKKKSSHTQQHYGILTGLEDAERQALNSSEADTGSDGGNQNYEDRERKEKQPSAVNDYLTPAERRYHEQRARTEAGRLAKIARKSHRQRVEEFNQYLANLSEHYDIPKVGPG</sequence>
<dbReference type="Gramene" id="Pp3c1_23410V3.2">
    <property type="protein sequence ID" value="PAC:32966667.CDS.1"/>
    <property type="gene ID" value="Pp3c1_23410"/>
</dbReference>
<name>A0A7I3ZRG8_PHYPA</name>
<feature type="compositionally biased region" description="Basic and acidic residues" evidence="1">
    <location>
        <begin position="69"/>
        <end position="78"/>
    </location>
</feature>
<dbReference type="RefSeq" id="XP_073391507.1">
    <property type="nucleotide sequence ID" value="XM_073535406.1"/>
</dbReference>
<dbReference type="GeneID" id="112283317"/>
<accession>A0A7I3ZRG8</accession>
<dbReference type="Pfam" id="PF08555">
    <property type="entry name" value="FAM32A"/>
    <property type="match status" value="1"/>
</dbReference>
<dbReference type="PANTHER" id="PTHR13282">
    <property type="entry name" value="PROTEIN FAM32A"/>
    <property type="match status" value="1"/>
</dbReference>
<dbReference type="AlphaFoldDB" id="A0A7I3ZRG8"/>
<dbReference type="Proteomes" id="UP000006727">
    <property type="component" value="Chromosome 1"/>
</dbReference>
<proteinExistence type="predicted"/>
<dbReference type="PANTHER" id="PTHR13282:SF6">
    <property type="entry name" value="PROTEIN FAM32A"/>
    <property type="match status" value="1"/>
</dbReference>
<protein>
    <recommendedName>
        <fullName evidence="4">Protein FAM32A-like</fullName>
    </recommendedName>
</protein>
<dbReference type="EMBL" id="ABEU02000001">
    <property type="status" value="NOT_ANNOTATED_CDS"/>
    <property type="molecule type" value="Genomic_DNA"/>
</dbReference>
<evidence type="ECO:0000313" key="3">
    <source>
        <dbReference type="Proteomes" id="UP000006727"/>
    </source>
</evidence>
<evidence type="ECO:0000256" key="1">
    <source>
        <dbReference type="SAM" id="MobiDB-lite"/>
    </source>
</evidence>
<feature type="region of interest" description="Disordered" evidence="1">
    <location>
        <begin position="22"/>
        <end position="98"/>
    </location>
</feature>
<keyword evidence="3" id="KW-1185">Reference proteome</keyword>
<evidence type="ECO:0008006" key="4">
    <source>
        <dbReference type="Google" id="ProtNLM"/>
    </source>
</evidence>
<dbReference type="InterPro" id="IPR013865">
    <property type="entry name" value="FAM32A"/>
</dbReference>
<dbReference type="RefSeq" id="XP_024378931.1">
    <property type="nucleotide sequence ID" value="XM_024523163.2"/>
</dbReference>
<gene>
    <name evidence="2" type="primary">LOC112283317</name>
</gene>
<dbReference type="EnsemblPlants" id="Pp3c1_23410V3.2">
    <property type="protein sequence ID" value="PAC:32966667.CDS.1"/>
    <property type="gene ID" value="Pp3c1_23410"/>
</dbReference>
<feature type="compositionally biased region" description="Basic residues" evidence="1">
    <location>
        <begin position="24"/>
        <end position="33"/>
    </location>
</feature>
<reference evidence="2" key="3">
    <citation type="submission" date="2020-12" db="UniProtKB">
        <authorList>
            <consortium name="EnsemblPlants"/>
        </authorList>
    </citation>
    <scope>IDENTIFICATION</scope>
</reference>
<organism evidence="2 3">
    <name type="scientific">Physcomitrium patens</name>
    <name type="common">Spreading-leaved earth moss</name>
    <name type="synonym">Physcomitrella patens</name>
    <dbReference type="NCBI Taxonomy" id="3218"/>
    <lineage>
        <taxon>Eukaryota</taxon>
        <taxon>Viridiplantae</taxon>
        <taxon>Streptophyta</taxon>
        <taxon>Embryophyta</taxon>
        <taxon>Bryophyta</taxon>
        <taxon>Bryophytina</taxon>
        <taxon>Bryopsida</taxon>
        <taxon>Funariidae</taxon>
        <taxon>Funariales</taxon>
        <taxon>Funariaceae</taxon>
        <taxon>Physcomitrium</taxon>
    </lineage>
</organism>